<dbReference type="SUPFAM" id="SSF56300">
    <property type="entry name" value="Metallo-dependent phosphatases"/>
    <property type="match status" value="1"/>
</dbReference>
<dbReference type="Proteomes" id="UP001149822">
    <property type="component" value="Unassembled WGS sequence"/>
</dbReference>
<reference evidence="1" key="1">
    <citation type="submission" date="2022-12" db="EMBL/GenBank/DDBJ databases">
        <title>Paracoccus sp. EF6 isolated from a lake water.</title>
        <authorList>
            <person name="Liu H."/>
        </authorList>
    </citation>
    <scope>NUCLEOTIDE SEQUENCE</scope>
    <source>
        <strain evidence="1">EF6</strain>
    </source>
</reference>
<dbReference type="InterPro" id="IPR029052">
    <property type="entry name" value="Metallo-depent_PP-like"/>
</dbReference>
<gene>
    <name evidence="1" type="ORF">OU682_12940</name>
</gene>
<dbReference type="InterPro" id="IPR051918">
    <property type="entry name" value="STPP_CPPED1"/>
</dbReference>
<accession>A0ABT4J797</accession>
<proteinExistence type="predicted"/>
<comment type="caution">
    <text evidence="1">The sequence shown here is derived from an EMBL/GenBank/DDBJ whole genome shotgun (WGS) entry which is preliminary data.</text>
</comment>
<keyword evidence="2" id="KW-1185">Reference proteome</keyword>
<dbReference type="RefSeq" id="WP_268942562.1">
    <property type="nucleotide sequence ID" value="NZ_JAPTYD010000018.1"/>
</dbReference>
<protein>
    <recommendedName>
        <fullName evidence="3">Calcineurin-like phosphoesterase domain-containing protein</fullName>
    </recommendedName>
</protein>
<organism evidence="1 2">
    <name type="scientific">Paracoccus benzoatiresistens</name>
    <dbReference type="NCBI Taxonomy" id="2997341"/>
    <lineage>
        <taxon>Bacteria</taxon>
        <taxon>Pseudomonadati</taxon>
        <taxon>Pseudomonadota</taxon>
        <taxon>Alphaproteobacteria</taxon>
        <taxon>Rhodobacterales</taxon>
        <taxon>Paracoccaceae</taxon>
        <taxon>Paracoccus</taxon>
    </lineage>
</organism>
<evidence type="ECO:0000313" key="2">
    <source>
        <dbReference type="Proteomes" id="UP001149822"/>
    </source>
</evidence>
<dbReference type="PANTHER" id="PTHR43143">
    <property type="entry name" value="METALLOPHOSPHOESTERASE, CALCINEURIN SUPERFAMILY"/>
    <property type="match status" value="1"/>
</dbReference>
<sequence length="394" mass="42670">MFGEMIQHIADHKDALGIAHVLQVGDVTDNNFDSQWQIATDAWSHMDGVIGYTLAVGNHDMGDDGHAQDFSSKIDDYFTPEQLGTDGTYDGYDQPSLRNTYNTFISPDGQDWLILSLEFGAPDDVLRCAGEVIEGHLDHRVILNTHARNGGDKRVDPTTEDLTGENGAWSYGIRDDARNVNDGEDMYRELASKYPNISFTFGGHNFLDGAETVVSQTAGGNNLHQVFVNYQNGISGEITGAGDPSLGDRAGNGAFRIIVIDPDNDHITTHTKFADLDKFFERVDHQETFENAGIGAPKQIGIAKAGEDLTIKAGADGLAELTLDASGTILPGDGRALTYSWYDAQGGLLGKATRPCWRSSLARAQTGWCWKSQTSTGMSAATKRPSSSKARVTC</sequence>
<dbReference type="PANTHER" id="PTHR43143:SF5">
    <property type="entry name" value="SECRETED PROTEIN"/>
    <property type="match status" value="1"/>
</dbReference>
<dbReference type="EMBL" id="JAPTYD010000018">
    <property type="protein sequence ID" value="MCZ0962525.1"/>
    <property type="molecule type" value="Genomic_DNA"/>
</dbReference>
<evidence type="ECO:0008006" key="3">
    <source>
        <dbReference type="Google" id="ProtNLM"/>
    </source>
</evidence>
<name>A0ABT4J797_9RHOB</name>
<evidence type="ECO:0000313" key="1">
    <source>
        <dbReference type="EMBL" id="MCZ0962525.1"/>
    </source>
</evidence>